<dbReference type="InterPro" id="IPR025110">
    <property type="entry name" value="AMP-bd_C"/>
</dbReference>
<dbReference type="Pfam" id="PF13193">
    <property type="entry name" value="AMP-binding_C"/>
    <property type="match status" value="1"/>
</dbReference>
<keyword evidence="2" id="KW-0436">Ligase</keyword>
<keyword evidence="6" id="KW-1185">Reference proteome</keyword>
<evidence type="ECO:0000256" key="2">
    <source>
        <dbReference type="ARBA" id="ARBA00022598"/>
    </source>
</evidence>
<feature type="domain" description="AMP-binding enzyme C-terminal" evidence="4">
    <location>
        <begin position="456"/>
        <end position="528"/>
    </location>
</feature>
<dbReference type="PANTHER" id="PTHR43201:SF5">
    <property type="entry name" value="MEDIUM-CHAIN ACYL-COA LIGASE ACSF2, MITOCHONDRIAL"/>
    <property type="match status" value="1"/>
</dbReference>
<name>A0A6M6JED1_9PSEU</name>
<dbReference type="Gene3D" id="3.30.300.30">
    <property type="match status" value="1"/>
</dbReference>
<dbReference type="GO" id="GO:0006631">
    <property type="term" value="P:fatty acid metabolic process"/>
    <property type="evidence" value="ECO:0007669"/>
    <property type="project" value="TreeGrafter"/>
</dbReference>
<evidence type="ECO:0000313" key="5">
    <source>
        <dbReference type="EMBL" id="QJY45430.1"/>
    </source>
</evidence>
<dbReference type="InterPro" id="IPR042099">
    <property type="entry name" value="ANL_N_sf"/>
</dbReference>
<dbReference type="AlphaFoldDB" id="A0A6M6JED1"/>
<evidence type="ECO:0000259" key="4">
    <source>
        <dbReference type="Pfam" id="PF13193"/>
    </source>
</evidence>
<dbReference type="KEGG" id="pbro:HOP40_06060"/>
<dbReference type="RefSeq" id="WP_172155455.1">
    <property type="nucleotide sequence ID" value="NZ_CP053564.1"/>
</dbReference>
<evidence type="ECO:0000313" key="6">
    <source>
        <dbReference type="Proteomes" id="UP000505377"/>
    </source>
</evidence>
<dbReference type="Proteomes" id="UP000505377">
    <property type="component" value="Chromosome"/>
</dbReference>
<sequence>MSTTPRRPVAATTLGDLLHRRAAEHPDREALVFPAERATYGELAARAELLARGLVGTGVRPGDRVGILLPASVDLVALLFAVTDIGAVAVPINARFKSAELSQIVVHSGMRVLVTAPPAPGEPDFADLLTATFPDLAGAPAGELDLPSAPELRRIVHLGGPGGPGLTPGADVEALGAAVDPGTVAAAAASVRVRDTALLVYTSGTTASAKGAMLSHEAVTRLADGIAHERMPLTPEDRVWTAIPLFHGGGITFALTCITAGAAFVHPRFFDPTTTLDLLVRERVTVALAAFETIWLPVLDRPDFAGHDLSRIRVVMVVGVAERLRAMAARLPDAVHVSCVAMTESSAFLTLNRLDDPLEKRVTTGGHPMPGMLCRVVDPETGVDQPPGTPGELLFRGPNAFDGYFRDPELTAQVFDDEGWFRTGDVVVADADGRLTFLSRLKDMLKVGGENVSAAEVEGFLLGHPAVGIVQVVAAPDAYYVEVPAAFVQLKPGCEATEQEIIDFCVGRIASYRVPRYVRFVTEWPMSGTKVKKVDLRARIAEELAAAGITEAERVSSR</sequence>
<reference evidence="5 6" key="1">
    <citation type="submission" date="2020-05" db="EMBL/GenBank/DDBJ databases">
        <authorList>
            <person name="Mo P."/>
        </authorList>
    </citation>
    <scope>NUCLEOTIDE SEQUENCE [LARGE SCALE GENOMIC DNA]</scope>
    <source>
        <strain evidence="5 6">Gen01</strain>
    </source>
</reference>
<evidence type="ECO:0000256" key="1">
    <source>
        <dbReference type="ARBA" id="ARBA00006432"/>
    </source>
</evidence>
<dbReference type="GO" id="GO:0031956">
    <property type="term" value="F:medium-chain fatty acid-CoA ligase activity"/>
    <property type="evidence" value="ECO:0007669"/>
    <property type="project" value="TreeGrafter"/>
</dbReference>
<feature type="domain" description="AMP-dependent synthetase/ligase" evidence="3">
    <location>
        <begin position="19"/>
        <end position="405"/>
    </location>
</feature>
<dbReference type="Gene3D" id="3.40.50.12780">
    <property type="entry name" value="N-terminal domain of ligase-like"/>
    <property type="match status" value="1"/>
</dbReference>
<dbReference type="SUPFAM" id="SSF56801">
    <property type="entry name" value="Acetyl-CoA synthetase-like"/>
    <property type="match status" value="1"/>
</dbReference>
<protein>
    <submittedName>
        <fullName evidence="5">AMP-binding protein</fullName>
    </submittedName>
</protein>
<dbReference type="InterPro" id="IPR000873">
    <property type="entry name" value="AMP-dep_synth/lig_dom"/>
</dbReference>
<dbReference type="InterPro" id="IPR045851">
    <property type="entry name" value="AMP-bd_C_sf"/>
</dbReference>
<dbReference type="PANTHER" id="PTHR43201">
    <property type="entry name" value="ACYL-COA SYNTHETASE"/>
    <property type="match status" value="1"/>
</dbReference>
<comment type="similarity">
    <text evidence="1">Belongs to the ATP-dependent AMP-binding enzyme family.</text>
</comment>
<evidence type="ECO:0000259" key="3">
    <source>
        <dbReference type="Pfam" id="PF00501"/>
    </source>
</evidence>
<dbReference type="Pfam" id="PF00501">
    <property type="entry name" value="AMP-binding"/>
    <property type="match status" value="1"/>
</dbReference>
<accession>A0A6M6JED1</accession>
<proteinExistence type="inferred from homology"/>
<gene>
    <name evidence="5" type="ORF">HOP40_06060</name>
</gene>
<dbReference type="EMBL" id="CP053564">
    <property type="protein sequence ID" value="QJY45430.1"/>
    <property type="molecule type" value="Genomic_DNA"/>
</dbReference>
<organism evidence="5 6">
    <name type="scientific">Pseudonocardia broussonetiae</name>
    <dbReference type="NCBI Taxonomy" id="2736640"/>
    <lineage>
        <taxon>Bacteria</taxon>
        <taxon>Bacillati</taxon>
        <taxon>Actinomycetota</taxon>
        <taxon>Actinomycetes</taxon>
        <taxon>Pseudonocardiales</taxon>
        <taxon>Pseudonocardiaceae</taxon>
        <taxon>Pseudonocardia</taxon>
    </lineage>
</organism>